<keyword evidence="2" id="KW-0732">Signal</keyword>
<evidence type="ECO:0000256" key="2">
    <source>
        <dbReference type="SAM" id="SignalP"/>
    </source>
</evidence>
<comment type="caution">
    <text evidence="3">The sequence shown here is derived from an EMBL/GenBank/DDBJ whole genome shotgun (WGS) entry which is preliminary data.</text>
</comment>
<dbReference type="EMBL" id="LRXL01000045">
    <property type="protein sequence ID" value="OAB78113.1"/>
    <property type="molecule type" value="Genomic_DNA"/>
</dbReference>
<sequence>MKIILSFLAVSLFAVMPAIAQVKTDVKEETTTKRVTKRDTEVRTKIVQEIDQEKDLLEVEGNDELNQNSSIKVVKDNKVEVVKDAVSKDERNVALIEKNKAKKQMDLEESIRAEKERAEMKAKKAMQEKMAAQQKELAERRAMLEKRPDGIVKLKKDN</sequence>
<keyword evidence="1" id="KW-0175">Coiled coil</keyword>
<evidence type="ECO:0000313" key="3">
    <source>
        <dbReference type="EMBL" id="OAB78113.1"/>
    </source>
</evidence>
<dbReference type="RefSeq" id="WP_068592935.1">
    <property type="nucleotide sequence ID" value="NZ_LRXL01000045.1"/>
</dbReference>
<name>A0A167H1G4_9FLAO</name>
<feature type="coiled-coil region" evidence="1">
    <location>
        <begin position="108"/>
        <end position="147"/>
    </location>
</feature>
<feature type="chain" id="PRO_5007887244" evidence="2">
    <location>
        <begin position="21"/>
        <end position="158"/>
    </location>
</feature>
<evidence type="ECO:0000313" key="4">
    <source>
        <dbReference type="Proteomes" id="UP000077013"/>
    </source>
</evidence>
<feature type="signal peptide" evidence="2">
    <location>
        <begin position="1"/>
        <end position="20"/>
    </location>
</feature>
<organism evidence="3 4">
    <name type="scientific">Cochleicola gelatinilyticus</name>
    <dbReference type="NCBI Taxonomy" id="1763537"/>
    <lineage>
        <taxon>Bacteria</taxon>
        <taxon>Pseudomonadati</taxon>
        <taxon>Bacteroidota</taxon>
        <taxon>Flavobacteriia</taxon>
        <taxon>Flavobacteriales</taxon>
        <taxon>Flavobacteriaceae</taxon>
        <taxon>Cochleicola</taxon>
    </lineage>
</organism>
<dbReference type="Proteomes" id="UP000077013">
    <property type="component" value="Unassembled WGS sequence"/>
</dbReference>
<reference evidence="3 4" key="1">
    <citation type="submission" date="2016-02" db="EMBL/GenBank/DDBJ databases">
        <title>Ulvibacter sp. LPB0005, isolated from Thais luteostoma.</title>
        <authorList>
            <person name="Shin S.-K."/>
            <person name="Yi H."/>
        </authorList>
    </citation>
    <scope>NUCLEOTIDE SEQUENCE [LARGE SCALE GENOMIC DNA]</scope>
    <source>
        <strain evidence="3 4">LPB0005</strain>
    </source>
</reference>
<keyword evidence="4" id="KW-1185">Reference proteome</keyword>
<accession>A0A167H1G4</accession>
<gene>
    <name evidence="3" type="ORF">ULVI_11565</name>
</gene>
<dbReference type="AlphaFoldDB" id="A0A167H1G4"/>
<evidence type="ECO:0000256" key="1">
    <source>
        <dbReference type="SAM" id="Coils"/>
    </source>
</evidence>
<proteinExistence type="predicted"/>
<protein>
    <submittedName>
        <fullName evidence="3">Uncharacterized protein</fullName>
    </submittedName>
</protein>